<reference evidence="3 4" key="2">
    <citation type="submission" date="2024-07" db="EMBL/GenBank/DDBJ databases">
        <authorList>
            <person name="Akdeniz Z."/>
        </authorList>
    </citation>
    <scope>NUCLEOTIDE SEQUENCE [LARGE SCALE GENOMIC DNA]</scope>
</reference>
<comment type="caution">
    <text evidence="2">The sequence shown here is derived from an EMBL/GenBank/DDBJ whole genome shotgun (WGS) entry which is preliminary data.</text>
</comment>
<accession>A0AA86PDT5</accession>
<evidence type="ECO:0000313" key="3">
    <source>
        <dbReference type="EMBL" id="CAL6020847.1"/>
    </source>
</evidence>
<keyword evidence="1" id="KW-0812">Transmembrane</keyword>
<dbReference type="AlphaFoldDB" id="A0AA86PDT5"/>
<keyword evidence="4" id="KW-1185">Reference proteome</keyword>
<sequence length="549" mass="62499">MIFEIVLSFTNFPETQLLSVEEPVGTYPYTRQDFNCYRAINKLVVDIASNQACVHLARLVGTNCSQFPMGVFYDLSFSNQVTWRSQQRDFDYFHTDQFCFPCYNSDCSFITSTTLASMRISSEIYTSLIPIGAIVIQKSNQSDCYDGSVSALRRSSTHQMLKLYPNAACSYVFSDCVMTKYVEEKYRDTLISSESTDVSLLEWNQFKIPVVDQYGSYFQILETKPVDLNDGLLYSIFRIYYSCSKIEMEHTMLINFITSYDNPNFGSGAAAIIENKYIGYQMQTVNPNILSQQISEIDVQVQFTNKLSNEIENVFDFRLTSFNYMKQYIYCDQVISMLHNASSVNLSQQCQNHLKALVGKTENLIILFSFKFNGLFATYLVRTITTGCWETVEVVLQENQLCFHAENANIQSCPLIQEQKSTVNAVIEVNGIYQTVATGTKYYSVENSQQICIECDSACQTSVAKKNVLMTIQSMVIDTSYSEIWMEFQEQADTTKDANIPIIAGISCCAFICVLIMYEVITSCAVRRSQSKKNAIKINDVVQDMDEIE</sequence>
<organism evidence="2">
    <name type="scientific">Hexamita inflata</name>
    <dbReference type="NCBI Taxonomy" id="28002"/>
    <lineage>
        <taxon>Eukaryota</taxon>
        <taxon>Metamonada</taxon>
        <taxon>Diplomonadida</taxon>
        <taxon>Hexamitidae</taxon>
        <taxon>Hexamitinae</taxon>
        <taxon>Hexamita</taxon>
    </lineage>
</organism>
<keyword evidence="1" id="KW-1133">Transmembrane helix</keyword>
<gene>
    <name evidence="2" type="ORF">HINF_LOCUS24844</name>
    <name evidence="3" type="ORF">HINF_LOCUS27868</name>
</gene>
<dbReference type="EMBL" id="CATOUU010000644">
    <property type="protein sequence ID" value="CAI9937199.1"/>
    <property type="molecule type" value="Genomic_DNA"/>
</dbReference>
<keyword evidence="1" id="KW-0472">Membrane</keyword>
<evidence type="ECO:0000313" key="4">
    <source>
        <dbReference type="Proteomes" id="UP001642409"/>
    </source>
</evidence>
<proteinExistence type="predicted"/>
<evidence type="ECO:0000313" key="2">
    <source>
        <dbReference type="EMBL" id="CAI9937199.1"/>
    </source>
</evidence>
<reference evidence="2" key="1">
    <citation type="submission" date="2023-06" db="EMBL/GenBank/DDBJ databases">
        <authorList>
            <person name="Kurt Z."/>
        </authorList>
    </citation>
    <scope>NUCLEOTIDE SEQUENCE</scope>
</reference>
<protein>
    <submittedName>
        <fullName evidence="2">Uncharacterized protein</fullName>
    </submittedName>
</protein>
<dbReference type="Proteomes" id="UP001642409">
    <property type="component" value="Unassembled WGS sequence"/>
</dbReference>
<name>A0AA86PDT5_9EUKA</name>
<feature type="transmembrane region" description="Helical" evidence="1">
    <location>
        <begin position="500"/>
        <end position="521"/>
    </location>
</feature>
<evidence type="ECO:0000256" key="1">
    <source>
        <dbReference type="SAM" id="Phobius"/>
    </source>
</evidence>
<dbReference type="EMBL" id="CAXDID020000087">
    <property type="protein sequence ID" value="CAL6020847.1"/>
    <property type="molecule type" value="Genomic_DNA"/>
</dbReference>